<evidence type="ECO:0000256" key="1">
    <source>
        <dbReference type="SAM" id="MobiDB-lite"/>
    </source>
</evidence>
<proteinExistence type="predicted"/>
<sequence>MDEKDYPPLDSETSRFFSLNVLNHETGNLYSRDSEAFEHPGYQQSRSSYNALRQDFAIAKAQSERVIGFGRPKLDLMAKARERQNMMRGESGPTGMKTMSLSPRTDSVAEKIPLLPRKA</sequence>
<dbReference type="AlphaFoldDB" id="A0A7S3LQ78"/>
<dbReference type="EMBL" id="HBIN01010099">
    <property type="protein sequence ID" value="CAE0437284.1"/>
    <property type="molecule type" value="Transcribed_RNA"/>
</dbReference>
<reference evidence="2" key="1">
    <citation type="submission" date="2021-01" db="EMBL/GenBank/DDBJ databases">
        <authorList>
            <person name="Corre E."/>
            <person name="Pelletier E."/>
            <person name="Niang G."/>
            <person name="Scheremetjew M."/>
            <person name="Finn R."/>
            <person name="Kale V."/>
            <person name="Holt S."/>
            <person name="Cochrane G."/>
            <person name="Meng A."/>
            <person name="Brown T."/>
            <person name="Cohen L."/>
        </authorList>
    </citation>
    <scope>NUCLEOTIDE SEQUENCE</scope>
    <source>
        <strain evidence="2">GSBS06</strain>
    </source>
</reference>
<feature type="region of interest" description="Disordered" evidence="1">
    <location>
        <begin position="83"/>
        <end position="119"/>
    </location>
</feature>
<protein>
    <submittedName>
        <fullName evidence="2">Uncharacterized protein</fullName>
    </submittedName>
</protein>
<accession>A0A7S3LQ78</accession>
<name>A0A7S3LQ78_9STRA</name>
<organism evidence="2">
    <name type="scientific">Aplanochytrium stocchinoi</name>
    <dbReference type="NCBI Taxonomy" id="215587"/>
    <lineage>
        <taxon>Eukaryota</taxon>
        <taxon>Sar</taxon>
        <taxon>Stramenopiles</taxon>
        <taxon>Bigyra</taxon>
        <taxon>Labyrinthulomycetes</taxon>
        <taxon>Thraustochytrida</taxon>
        <taxon>Thraustochytriidae</taxon>
        <taxon>Aplanochytrium</taxon>
    </lineage>
</organism>
<gene>
    <name evidence="2" type="ORF">ASTO00021_LOCUS7541</name>
</gene>
<evidence type="ECO:0000313" key="2">
    <source>
        <dbReference type="EMBL" id="CAE0437284.1"/>
    </source>
</evidence>